<keyword evidence="5" id="KW-0548">Nucleotidyltransferase</keyword>
<evidence type="ECO:0000259" key="21">
    <source>
        <dbReference type="PROSITE" id="PS50994"/>
    </source>
</evidence>
<evidence type="ECO:0000256" key="7">
    <source>
        <dbReference type="ARBA" id="ARBA00022723"/>
    </source>
</evidence>
<keyword evidence="17" id="KW-0917">Virion maturation</keyword>
<dbReference type="GO" id="GO:0008233">
    <property type="term" value="F:peptidase activity"/>
    <property type="evidence" value="ECO:0007669"/>
    <property type="project" value="UniProtKB-KW"/>
</dbReference>
<dbReference type="GO" id="GO:0003964">
    <property type="term" value="F:RNA-directed DNA polymerase activity"/>
    <property type="evidence" value="ECO:0007669"/>
    <property type="project" value="UniProtKB-KW"/>
</dbReference>
<keyword evidence="7" id="KW-0479">Metal-binding</keyword>
<evidence type="ECO:0000313" key="22">
    <source>
        <dbReference type="EMBL" id="MBW0476659.1"/>
    </source>
</evidence>
<evidence type="ECO:0000256" key="17">
    <source>
        <dbReference type="ARBA" id="ARBA00023113"/>
    </source>
</evidence>
<evidence type="ECO:0000256" key="13">
    <source>
        <dbReference type="ARBA" id="ARBA00022884"/>
    </source>
</evidence>
<keyword evidence="2" id="KW-0815">Transposition</keyword>
<comment type="catalytic activity">
    <reaction evidence="20">
        <text>DNA(n) + a 2'-deoxyribonucleoside 5'-triphosphate = DNA(n+1) + diphosphate</text>
        <dbReference type="Rhea" id="RHEA:22508"/>
        <dbReference type="Rhea" id="RHEA-COMP:17339"/>
        <dbReference type="Rhea" id="RHEA-COMP:17340"/>
        <dbReference type="ChEBI" id="CHEBI:33019"/>
        <dbReference type="ChEBI" id="CHEBI:61560"/>
        <dbReference type="ChEBI" id="CHEBI:173112"/>
        <dbReference type="EC" id="2.7.7.7"/>
    </reaction>
</comment>
<dbReference type="EMBL" id="AVOT02004540">
    <property type="protein sequence ID" value="MBW0476659.1"/>
    <property type="molecule type" value="Genomic_DNA"/>
</dbReference>
<evidence type="ECO:0000256" key="1">
    <source>
        <dbReference type="ARBA" id="ARBA00002180"/>
    </source>
</evidence>
<evidence type="ECO:0000256" key="9">
    <source>
        <dbReference type="ARBA" id="ARBA00022759"/>
    </source>
</evidence>
<evidence type="ECO:0000256" key="8">
    <source>
        <dbReference type="ARBA" id="ARBA00022741"/>
    </source>
</evidence>
<sequence length="555" mass="62410">MPKKPLLNQTSHIPILDGRNYTLWSIMMDVELSARGLHKVCHSDTPPSSDLSTLIEWNQANIEAVQLILSRLHQEIIISIVDGLTRMNLGISLPPDIMAYSILGTISRDSSQYDHIIDSMVLSMNSNINPQQVLDKLSELLRHKNTKRDAQKTPIKEENDSSALLTASDQFPYKLTYICKNGKHNIKNTTHKAENCWAKHPELCPPPRNRYKRKTSEGKTHQTGMEALFTTACNPSTSPFSLVIDCGATHHMFNNRRLFSNFSERNESISTSDPSSNLMCKGQGTVKILIDKKFFTLLNYLFVPKLTKNLVSLLDLCKDPITITRDNSMFQLSQNDQTFLSGQLINKLMVVFFNQPMANLMESPSNPPWHLRLGHPSNQVLKSLGLKKIDNNSCDTCARGKMTALPFKGHSVEVTKPLDCLHLHVVGPISPPSKSGHPYFLTIVDQYTSFKIVRFLKSKSEVFDEFISQKALIENAQDRKIKRILTDGGGEFVNHQFKSLAIQSGFIHNVSPLYTPENNGFAERANRTILDKASCLLLTSNLPNCYWAEAVNTAT</sequence>
<dbReference type="GO" id="GO:0015074">
    <property type="term" value="P:DNA integration"/>
    <property type="evidence" value="ECO:0007669"/>
    <property type="project" value="UniProtKB-KW"/>
</dbReference>
<dbReference type="InterPro" id="IPR039537">
    <property type="entry name" value="Retrotran_Ty1/copia-like"/>
</dbReference>
<dbReference type="Pfam" id="PF22936">
    <property type="entry name" value="Pol_BBD"/>
    <property type="match status" value="1"/>
</dbReference>
<evidence type="ECO:0000256" key="19">
    <source>
        <dbReference type="ARBA" id="ARBA00048173"/>
    </source>
</evidence>
<keyword evidence="13" id="KW-0694">RNA-binding</keyword>
<keyword evidence="15" id="KW-0695">RNA-directed DNA polymerase</keyword>
<keyword evidence="18" id="KW-0233">DNA recombination</keyword>
<dbReference type="GO" id="GO:0032196">
    <property type="term" value="P:transposition"/>
    <property type="evidence" value="ECO:0007669"/>
    <property type="project" value="UniProtKB-KW"/>
</dbReference>
<keyword evidence="23" id="KW-1185">Reference proteome</keyword>
<dbReference type="GO" id="GO:0004519">
    <property type="term" value="F:endonuclease activity"/>
    <property type="evidence" value="ECO:0007669"/>
    <property type="project" value="UniProtKB-KW"/>
</dbReference>
<dbReference type="GO" id="GO:0006508">
    <property type="term" value="P:proteolysis"/>
    <property type="evidence" value="ECO:0007669"/>
    <property type="project" value="UniProtKB-KW"/>
</dbReference>
<dbReference type="InterPro" id="IPR054722">
    <property type="entry name" value="PolX-like_BBD"/>
</dbReference>
<dbReference type="InterPro" id="IPR001584">
    <property type="entry name" value="Integrase_cat-core"/>
</dbReference>
<dbReference type="PANTHER" id="PTHR42648">
    <property type="entry name" value="TRANSPOSASE, PUTATIVE-RELATED"/>
    <property type="match status" value="1"/>
</dbReference>
<keyword evidence="8" id="KW-0547">Nucleotide-binding</keyword>
<keyword evidence="3" id="KW-1188">Viral release from host cell</keyword>
<evidence type="ECO:0000256" key="6">
    <source>
        <dbReference type="ARBA" id="ARBA00022722"/>
    </source>
</evidence>
<evidence type="ECO:0000256" key="18">
    <source>
        <dbReference type="ARBA" id="ARBA00023172"/>
    </source>
</evidence>
<dbReference type="PROSITE" id="PS50994">
    <property type="entry name" value="INTEGRASE"/>
    <property type="match status" value="1"/>
</dbReference>
<dbReference type="InterPro" id="IPR012337">
    <property type="entry name" value="RNaseH-like_sf"/>
</dbReference>
<dbReference type="AlphaFoldDB" id="A0A9Q3C3R2"/>
<keyword evidence="6" id="KW-0540">Nuclease</keyword>
<keyword evidence="14" id="KW-0229">DNA integration</keyword>
<protein>
    <recommendedName>
        <fullName evidence="21">Integrase catalytic domain-containing protein</fullName>
    </recommendedName>
</protein>
<evidence type="ECO:0000256" key="11">
    <source>
        <dbReference type="ARBA" id="ARBA00022840"/>
    </source>
</evidence>
<dbReference type="GO" id="GO:0003887">
    <property type="term" value="F:DNA-directed DNA polymerase activity"/>
    <property type="evidence" value="ECO:0007669"/>
    <property type="project" value="UniProtKB-KW"/>
</dbReference>
<proteinExistence type="predicted"/>
<comment type="catalytic activity">
    <reaction evidence="19">
        <text>DNA(n) + a 2'-deoxyribonucleoside 5'-triphosphate = DNA(n+1) + diphosphate</text>
        <dbReference type="Rhea" id="RHEA:22508"/>
        <dbReference type="Rhea" id="RHEA-COMP:17339"/>
        <dbReference type="Rhea" id="RHEA-COMP:17340"/>
        <dbReference type="ChEBI" id="CHEBI:33019"/>
        <dbReference type="ChEBI" id="CHEBI:61560"/>
        <dbReference type="ChEBI" id="CHEBI:173112"/>
        <dbReference type="EC" id="2.7.7.49"/>
    </reaction>
</comment>
<gene>
    <name evidence="22" type="ORF">O181_016374</name>
</gene>
<dbReference type="GO" id="GO:0005524">
    <property type="term" value="F:ATP binding"/>
    <property type="evidence" value="ECO:0007669"/>
    <property type="project" value="UniProtKB-KW"/>
</dbReference>
<dbReference type="SUPFAM" id="SSF53098">
    <property type="entry name" value="Ribonuclease H-like"/>
    <property type="match status" value="1"/>
</dbReference>
<dbReference type="GO" id="GO:0005634">
    <property type="term" value="C:nucleus"/>
    <property type="evidence" value="ECO:0007669"/>
    <property type="project" value="UniProtKB-ARBA"/>
</dbReference>
<evidence type="ECO:0000256" key="15">
    <source>
        <dbReference type="ARBA" id="ARBA00022918"/>
    </source>
</evidence>
<dbReference type="PANTHER" id="PTHR42648:SF11">
    <property type="entry name" value="TRANSPOSON TY4-P GAG-POL POLYPROTEIN"/>
    <property type="match status" value="1"/>
</dbReference>
<name>A0A9Q3C3R2_9BASI</name>
<evidence type="ECO:0000256" key="16">
    <source>
        <dbReference type="ARBA" id="ARBA00022932"/>
    </source>
</evidence>
<evidence type="ECO:0000256" key="5">
    <source>
        <dbReference type="ARBA" id="ARBA00022695"/>
    </source>
</evidence>
<evidence type="ECO:0000256" key="4">
    <source>
        <dbReference type="ARBA" id="ARBA00022670"/>
    </source>
</evidence>
<keyword evidence="16" id="KW-0808">Transferase</keyword>
<dbReference type="GO" id="GO:0006310">
    <property type="term" value="P:DNA recombination"/>
    <property type="evidence" value="ECO:0007669"/>
    <property type="project" value="UniProtKB-KW"/>
</dbReference>
<dbReference type="InterPro" id="IPR025724">
    <property type="entry name" value="GAG-pre-integrase_dom"/>
</dbReference>
<dbReference type="Gene3D" id="3.30.420.10">
    <property type="entry name" value="Ribonuclease H-like superfamily/Ribonuclease H"/>
    <property type="match status" value="1"/>
</dbReference>
<accession>A0A9Q3C3R2</accession>
<organism evidence="22 23">
    <name type="scientific">Austropuccinia psidii MF-1</name>
    <dbReference type="NCBI Taxonomy" id="1389203"/>
    <lineage>
        <taxon>Eukaryota</taxon>
        <taxon>Fungi</taxon>
        <taxon>Dikarya</taxon>
        <taxon>Basidiomycota</taxon>
        <taxon>Pucciniomycotina</taxon>
        <taxon>Pucciniomycetes</taxon>
        <taxon>Pucciniales</taxon>
        <taxon>Sphaerophragmiaceae</taxon>
        <taxon>Austropuccinia</taxon>
    </lineage>
</organism>
<evidence type="ECO:0000256" key="20">
    <source>
        <dbReference type="ARBA" id="ARBA00049244"/>
    </source>
</evidence>
<evidence type="ECO:0000256" key="14">
    <source>
        <dbReference type="ARBA" id="ARBA00022908"/>
    </source>
</evidence>
<keyword evidence="4" id="KW-0645">Protease</keyword>
<evidence type="ECO:0000313" key="23">
    <source>
        <dbReference type="Proteomes" id="UP000765509"/>
    </source>
</evidence>
<keyword evidence="16" id="KW-0239">DNA-directed DNA polymerase</keyword>
<evidence type="ECO:0000256" key="2">
    <source>
        <dbReference type="ARBA" id="ARBA00022578"/>
    </source>
</evidence>
<comment type="caution">
    <text evidence="22">The sequence shown here is derived from an EMBL/GenBank/DDBJ whole genome shotgun (WGS) entry which is preliminary data.</text>
</comment>
<dbReference type="InterPro" id="IPR036397">
    <property type="entry name" value="RNaseH_sf"/>
</dbReference>
<dbReference type="GO" id="GO:0003723">
    <property type="term" value="F:RNA binding"/>
    <property type="evidence" value="ECO:0007669"/>
    <property type="project" value="UniProtKB-KW"/>
</dbReference>
<dbReference type="Proteomes" id="UP000765509">
    <property type="component" value="Unassembled WGS sequence"/>
</dbReference>
<feature type="domain" description="Integrase catalytic" evidence="21">
    <location>
        <begin position="402"/>
        <end position="555"/>
    </location>
</feature>
<comment type="function">
    <text evidence="1">The aspartyl protease (PR) mediates the proteolytic cleavages of the Gag and Gag-Pol polyproteins after assembly of the VLP.</text>
</comment>
<dbReference type="Pfam" id="PF13976">
    <property type="entry name" value="gag_pre-integrs"/>
    <property type="match status" value="1"/>
</dbReference>
<keyword evidence="9" id="KW-0255">Endonuclease</keyword>
<reference evidence="22" key="1">
    <citation type="submission" date="2021-03" db="EMBL/GenBank/DDBJ databases">
        <title>Draft genome sequence of rust myrtle Austropuccinia psidii MF-1, a brazilian biotype.</title>
        <authorList>
            <person name="Quecine M.C."/>
            <person name="Pachon D.M.R."/>
            <person name="Bonatelli M.L."/>
            <person name="Correr F.H."/>
            <person name="Franceschini L.M."/>
            <person name="Leite T.F."/>
            <person name="Margarido G.R.A."/>
            <person name="Almeida C.A."/>
            <person name="Ferrarezi J.A."/>
            <person name="Labate C.A."/>
        </authorList>
    </citation>
    <scope>NUCLEOTIDE SEQUENCE</scope>
    <source>
        <strain evidence="22">MF-1</strain>
    </source>
</reference>
<dbReference type="GO" id="GO:0046872">
    <property type="term" value="F:metal ion binding"/>
    <property type="evidence" value="ECO:0007669"/>
    <property type="project" value="UniProtKB-KW"/>
</dbReference>
<keyword evidence="10" id="KW-0378">Hydrolase</keyword>
<evidence type="ECO:0000256" key="3">
    <source>
        <dbReference type="ARBA" id="ARBA00022612"/>
    </source>
</evidence>
<evidence type="ECO:0000256" key="10">
    <source>
        <dbReference type="ARBA" id="ARBA00022801"/>
    </source>
</evidence>
<keyword evidence="12" id="KW-0460">Magnesium</keyword>
<evidence type="ECO:0000256" key="12">
    <source>
        <dbReference type="ARBA" id="ARBA00022842"/>
    </source>
</evidence>
<keyword evidence="11" id="KW-0067">ATP-binding</keyword>